<dbReference type="EMBL" id="RBOM01000277">
    <property type="protein sequence ID" value="RMM60165.1"/>
    <property type="molecule type" value="Genomic_DNA"/>
</dbReference>
<dbReference type="EMBL" id="RBPT01000044">
    <property type="protein sequence ID" value="RMO52663.1"/>
    <property type="molecule type" value="Genomic_DNA"/>
</dbReference>
<evidence type="ECO:0000313" key="8">
    <source>
        <dbReference type="Proteomes" id="UP000272471"/>
    </source>
</evidence>
<dbReference type="Proteomes" id="UP000273536">
    <property type="component" value="Unassembled WGS sequence"/>
</dbReference>
<comment type="caution">
    <text evidence="2">The sequence shown here is derived from an EMBL/GenBank/DDBJ whole genome shotgun (WGS) entry which is preliminary data.</text>
</comment>
<keyword evidence="7" id="KW-1185">Reference proteome</keyword>
<dbReference type="Proteomes" id="UP000037836">
    <property type="component" value="Unassembled WGS sequence"/>
</dbReference>
<dbReference type="EMBL" id="LGLO01000094">
    <property type="protein sequence ID" value="KPC40056.1"/>
    <property type="molecule type" value="Genomic_DNA"/>
</dbReference>
<evidence type="ECO:0000313" key="3">
    <source>
        <dbReference type="EMBL" id="RMM65886.1"/>
    </source>
</evidence>
<sequence>MCAFLEGVCDQYNPLTGRQPLLKGSLLIQGNVCWPTPLRPQHTMGWKMI</sequence>
<dbReference type="EMBL" id="RBQX01000382">
    <property type="protein sequence ID" value="RMQ05485.1"/>
    <property type="molecule type" value="Genomic_DNA"/>
</dbReference>
<evidence type="ECO:0000313" key="4">
    <source>
        <dbReference type="EMBL" id="RMO31090.1"/>
    </source>
</evidence>
<dbReference type="EMBL" id="RBON01000230">
    <property type="protein sequence ID" value="RMM65886.1"/>
    <property type="molecule type" value="Genomic_DNA"/>
</dbReference>
<dbReference type="EMBL" id="RBPS01000332">
    <property type="protein sequence ID" value="RMO31090.1"/>
    <property type="molecule type" value="Genomic_DNA"/>
</dbReference>
<name>A0A0N8RKP3_PSESG</name>
<evidence type="ECO:0000313" key="6">
    <source>
        <dbReference type="EMBL" id="RMQ05485.1"/>
    </source>
</evidence>
<dbReference type="Proteomes" id="UP000280599">
    <property type="component" value="Unassembled WGS sequence"/>
</dbReference>
<evidence type="ECO:0000313" key="11">
    <source>
        <dbReference type="Proteomes" id="UP000279057"/>
    </source>
</evidence>
<dbReference type="Proteomes" id="UP000272471">
    <property type="component" value="Unassembled WGS sequence"/>
</dbReference>
<evidence type="ECO:0000313" key="7">
    <source>
        <dbReference type="Proteomes" id="UP000037836"/>
    </source>
</evidence>
<gene>
    <name evidence="1" type="ORF">AC496_2931</name>
    <name evidence="6" type="ORF">ALQ11_101890</name>
    <name evidence="5" type="ORF">ALQ41_102016</name>
    <name evidence="4" type="ORF">ALQ42_101866</name>
    <name evidence="3" type="ORF">ALQ73_101606</name>
    <name evidence="2" type="ORF">ALQ74_102097</name>
</gene>
<dbReference type="AlphaFoldDB" id="A0A0N8RKP3"/>
<evidence type="ECO:0000313" key="1">
    <source>
        <dbReference type="EMBL" id="KPC40056.1"/>
    </source>
</evidence>
<organism evidence="2 11">
    <name type="scientific">Pseudomonas savastanoi pv. glycinea</name>
    <name type="common">Pseudomonas syringae pv. glycinea</name>
    <dbReference type="NCBI Taxonomy" id="318"/>
    <lineage>
        <taxon>Bacteria</taxon>
        <taxon>Pseudomonadati</taxon>
        <taxon>Pseudomonadota</taxon>
        <taxon>Gammaproteobacteria</taxon>
        <taxon>Pseudomonadales</taxon>
        <taxon>Pseudomonadaceae</taxon>
        <taxon>Pseudomonas</taxon>
    </lineage>
</organism>
<dbReference type="Proteomes" id="UP000279057">
    <property type="component" value="Unassembled WGS sequence"/>
</dbReference>
<dbReference type="Proteomes" id="UP000276829">
    <property type="component" value="Unassembled WGS sequence"/>
</dbReference>
<reference evidence="1" key="1">
    <citation type="submission" date="2015-07" db="EMBL/GenBank/DDBJ databases">
        <authorList>
            <person name="O'Brien H.E."/>
            <person name="Thakur S."/>
            <person name="Gong Y."/>
            <person name="Wang P.W."/>
            <person name="Guttman D.S."/>
        </authorList>
    </citation>
    <scope>NUCLEOTIDE SEQUENCE</scope>
    <source>
        <strain evidence="1">BR1</strain>
    </source>
</reference>
<evidence type="ECO:0000313" key="5">
    <source>
        <dbReference type="EMBL" id="RMO52663.1"/>
    </source>
</evidence>
<proteinExistence type="predicted"/>
<evidence type="ECO:0000313" key="9">
    <source>
        <dbReference type="Proteomes" id="UP000273536"/>
    </source>
</evidence>
<evidence type="ECO:0000313" key="12">
    <source>
        <dbReference type="Proteomes" id="UP000280599"/>
    </source>
</evidence>
<accession>A0A0N8RKP3</accession>
<reference evidence="1 7" key="2">
    <citation type="submission" date="2015-10" db="EMBL/GenBank/DDBJ databases">
        <title>Comparative genomics and high-throughput reverse genetic screens identify a new phytobacterial MAMP and an Arabidopsis receptor required for immune elicitation.</title>
        <authorList>
            <person name="Mott G.A."/>
            <person name="Thakur S."/>
            <person name="Wang P.W."/>
            <person name="Desveaux D."/>
            <person name="Guttman D.S."/>
        </authorList>
    </citation>
    <scope>NUCLEOTIDE SEQUENCE [LARGE SCALE GENOMIC DNA]</scope>
    <source>
        <strain evidence="1 7">BR1</strain>
    </source>
</reference>
<reference evidence="8 9" key="3">
    <citation type="submission" date="2018-08" db="EMBL/GenBank/DDBJ databases">
        <title>Recombination of ecologically and evolutionarily significant loci maintains genetic cohesion in the Pseudomonas syringae species complex.</title>
        <authorList>
            <person name="Dillon M."/>
            <person name="Thakur S."/>
            <person name="Almeida R.N.D."/>
            <person name="Weir B.S."/>
            <person name="Guttman D.S."/>
        </authorList>
    </citation>
    <scope>NUCLEOTIDE SEQUENCE [LARGE SCALE GENOMIC DNA]</scope>
    <source>
        <strain evidence="6 8">ICMP 4182</strain>
        <strain evidence="3 10">ICMP 4324</strain>
        <strain evidence="2 11">ICMP 4332</strain>
        <strain evidence="4 9">ICMP 6372</strain>
        <strain evidence="5 12">ICMP 867</strain>
    </source>
</reference>
<protein>
    <submittedName>
        <fullName evidence="2">Uncharacterized protein</fullName>
    </submittedName>
</protein>
<evidence type="ECO:0000313" key="2">
    <source>
        <dbReference type="EMBL" id="RMM60165.1"/>
    </source>
</evidence>
<evidence type="ECO:0000313" key="10">
    <source>
        <dbReference type="Proteomes" id="UP000276829"/>
    </source>
</evidence>